<name>A0A182XU23_ANOQN</name>
<sequence>MKDMFLVGLTCCVLIE</sequence>
<protein>
    <submittedName>
        <fullName evidence="1">Uncharacterized protein</fullName>
    </submittedName>
</protein>
<dbReference type="Proteomes" id="UP000076407">
    <property type="component" value="Unassembled WGS sequence"/>
</dbReference>
<evidence type="ECO:0000313" key="2">
    <source>
        <dbReference type="Proteomes" id="UP000076407"/>
    </source>
</evidence>
<dbReference type="VEuPathDB" id="VectorBase:AQUA015304"/>
<keyword evidence="2" id="KW-1185">Reference proteome</keyword>
<dbReference type="EnsemblMetazoa" id="AQUA015304-RA">
    <property type="protein sequence ID" value="AQUA015304-PA"/>
    <property type="gene ID" value="AQUA015304"/>
</dbReference>
<accession>A0A182XU23</accession>
<reference evidence="1" key="1">
    <citation type="submission" date="2020-05" db="UniProtKB">
        <authorList>
            <consortium name="EnsemblMetazoa"/>
        </authorList>
    </citation>
    <scope>IDENTIFICATION</scope>
    <source>
        <strain evidence="1">SANGQUA</strain>
    </source>
</reference>
<evidence type="ECO:0000313" key="1">
    <source>
        <dbReference type="EnsemblMetazoa" id="AQUA015304-PA"/>
    </source>
</evidence>
<proteinExistence type="predicted"/>
<organism evidence="1 2">
    <name type="scientific">Anopheles quadriannulatus</name>
    <name type="common">Mosquito</name>
    <dbReference type="NCBI Taxonomy" id="34691"/>
    <lineage>
        <taxon>Eukaryota</taxon>
        <taxon>Metazoa</taxon>
        <taxon>Ecdysozoa</taxon>
        <taxon>Arthropoda</taxon>
        <taxon>Hexapoda</taxon>
        <taxon>Insecta</taxon>
        <taxon>Pterygota</taxon>
        <taxon>Neoptera</taxon>
        <taxon>Endopterygota</taxon>
        <taxon>Diptera</taxon>
        <taxon>Nematocera</taxon>
        <taxon>Culicoidea</taxon>
        <taxon>Culicidae</taxon>
        <taxon>Anophelinae</taxon>
        <taxon>Anopheles</taxon>
    </lineage>
</organism>
<dbReference type="AlphaFoldDB" id="A0A182XU23"/>